<dbReference type="Pfam" id="PF00425">
    <property type="entry name" value="Chorismate_bind"/>
    <property type="match status" value="1"/>
</dbReference>
<dbReference type="InterPro" id="IPR004561">
    <property type="entry name" value="IsoChor_synthase"/>
</dbReference>
<gene>
    <name evidence="7" type="ORF">DOP62_05325</name>
</gene>
<dbReference type="AlphaFoldDB" id="A0AAN1UU62"/>
<dbReference type="PANTHER" id="PTHR42839:SF2">
    <property type="entry name" value="ISOCHORISMATE SYNTHASE ENTC"/>
    <property type="match status" value="1"/>
</dbReference>
<dbReference type="EC" id="5.4.4.2" evidence="3"/>
<dbReference type="InterPro" id="IPR015890">
    <property type="entry name" value="Chorismate_C"/>
</dbReference>
<feature type="domain" description="Chorismate-utilising enzyme C-terminal" evidence="6">
    <location>
        <begin position="206"/>
        <end position="459"/>
    </location>
</feature>
<evidence type="ECO:0000256" key="3">
    <source>
        <dbReference type="ARBA" id="ARBA00012824"/>
    </source>
</evidence>
<evidence type="ECO:0000259" key="6">
    <source>
        <dbReference type="Pfam" id="PF00425"/>
    </source>
</evidence>
<evidence type="ECO:0000256" key="2">
    <source>
        <dbReference type="ARBA" id="ARBA00005297"/>
    </source>
</evidence>
<accession>A0AAN1UU62</accession>
<dbReference type="Gene3D" id="3.60.120.10">
    <property type="entry name" value="Anthranilate synthase"/>
    <property type="match status" value="1"/>
</dbReference>
<evidence type="ECO:0000256" key="5">
    <source>
        <dbReference type="ARBA" id="ARBA00041564"/>
    </source>
</evidence>
<dbReference type="Proteomes" id="UP000267249">
    <property type="component" value="Chromosome"/>
</dbReference>
<sequence length="468" mass="50571">MAALSTVPSLQSFSELLAWVRSALDATPTARLLSLSLPLPPLDPLVAWGVLGSSRDRHYYQERPATQEAIVAVGPAALLELNGPQRFQQAQTFINACLTQGLRLQAEGAILGPSFCCSFSFFEDVTGAAPAAAPATVFLPRWQVRCQADRSVLTASFAIADREGYRQRLEEVWQVYRHLQAIAPQTFQLPPLRPNRWIEQQASDPQVFRAGVETVLAEIAAGRLHKGVLARCLEATAESAIVPEGVLDRLRQRFADCAIFSCGDGRGSVFLGATPERLAAVKSGQLVTEALAGSAPRGETTAADQALGQALQANPKELQEHQLVAQFIRQTLNDLGLEPRLSDRPQLRRLSNIQHLHTPIAAPLPADLPLLDVVAQLHPTPAVAGLPKQAAEQAIRRLEPFERSLYAAPVGWVDDQGNGEFLVGIRSALIQGNRVRLCAGAGIVPGSQPDRELIEVDLKLQAMLGALI</sequence>
<evidence type="ECO:0000256" key="1">
    <source>
        <dbReference type="ARBA" id="ARBA00000799"/>
    </source>
</evidence>
<protein>
    <recommendedName>
        <fullName evidence="3">isochorismate synthase</fullName>
        <ecNumber evidence="3">5.4.4.2</ecNumber>
    </recommendedName>
    <alternativeName>
        <fullName evidence="5">Isochorismate mutase</fullName>
    </alternativeName>
</protein>
<dbReference type="InterPro" id="IPR005801">
    <property type="entry name" value="ADC_synthase"/>
</dbReference>
<dbReference type="RefSeq" id="WP_208676254.1">
    <property type="nucleotide sequence ID" value="NZ_CP030139.2"/>
</dbReference>
<keyword evidence="4 7" id="KW-0413">Isomerase</keyword>
<reference evidence="7 8" key="1">
    <citation type="journal article" date="2018" name="Sci. Rep.">
        <title>Genome Features and Biochemical Characteristics of a Robust, Fast Growing and Naturally Transformable Cyanobacterium Synechococcus elongatus PCC 11801 Isolated from India.</title>
        <authorList>
            <person name="Jaiswal D."/>
            <person name="Sengupta A."/>
            <person name="Sohoni S."/>
            <person name="Sengupta S."/>
            <person name="Phadnavis A.G."/>
            <person name="Pakrasi H.B."/>
            <person name="Wangikar P.P."/>
        </authorList>
    </citation>
    <scope>NUCLEOTIDE SEQUENCE [LARGE SCALE GENOMIC DNA]</scope>
    <source>
        <strain evidence="7 8">PCC 11801</strain>
    </source>
</reference>
<dbReference type="GO" id="GO:0008909">
    <property type="term" value="F:isochorismate synthase activity"/>
    <property type="evidence" value="ECO:0007669"/>
    <property type="project" value="UniProtKB-EC"/>
</dbReference>
<evidence type="ECO:0000313" key="8">
    <source>
        <dbReference type="Proteomes" id="UP000267249"/>
    </source>
</evidence>
<comment type="similarity">
    <text evidence="2">Belongs to the isochorismate synthase family.</text>
</comment>
<dbReference type="EMBL" id="CP030139">
    <property type="protein sequence ID" value="AZB72222.1"/>
    <property type="molecule type" value="Genomic_DNA"/>
</dbReference>
<dbReference type="NCBIfam" id="TIGR00543">
    <property type="entry name" value="isochor_syn"/>
    <property type="match status" value="1"/>
</dbReference>
<evidence type="ECO:0000313" key="7">
    <source>
        <dbReference type="EMBL" id="AZB72222.1"/>
    </source>
</evidence>
<organism evidence="7 8">
    <name type="scientific">Synechococcus elongatus PCC 11801</name>
    <dbReference type="NCBI Taxonomy" id="2219813"/>
    <lineage>
        <taxon>Bacteria</taxon>
        <taxon>Bacillati</taxon>
        <taxon>Cyanobacteriota</taxon>
        <taxon>Cyanophyceae</taxon>
        <taxon>Synechococcales</taxon>
        <taxon>Synechococcaceae</taxon>
        <taxon>Synechococcus</taxon>
    </lineage>
</organism>
<dbReference type="PANTHER" id="PTHR42839">
    <property type="entry name" value="ISOCHORISMATE SYNTHASE ENTC"/>
    <property type="match status" value="1"/>
</dbReference>
<dbReference type="SUPFAM" id="SSF56322">
    <property type="entry name" value="ADC synthase"/>
    <property type="match status" value="1"/>
</dbReference>
<evidence type="ECO:0000256" key="4">
    <source>
        <dbReference type="ARBA" id="ARBA00023235"/>
    </source>
</evidence>
<comment type="catalytic activity">
    <reaction evidence="1">
        <text>chorismate = isochorismate</text>
        <dbReference type="Rhea" id="RHEA:18985"/>
        <dbReference type="ChEBI" id="CHEBI:29748"/>
        <dbReference type="ChEBI" id="CHEBI:29780"/>
        <dbReference type="EC" id="5.4.4.2"/>
    </reaction>
</comment>
<name>A0AAN1UU62_SYNEL</name>
<proteinExistence type="inferred from homology"/>